<dbReference type="EMBL" id="CAJVPS010017293">
    <property type="protein sequence ID" value="CAG8693129.1"/>
    <property type="molecule type" value="Genomic_DNA"/>
</dbReference>
<feature type="region of interest" description="Disordered" evidence="1">
    <location>
        <begin position="89"/>
        <end position="156"/>
    </location>
</feature>
<evidence type="ECO:0000313" key="3">
    <source>
        <dbReference type="Proteomes" id="UP000789508"/>
    </source>
</evidence>
<sequence length="181" mass="21423">MTERNKFQELLETIKKYKDNVTDYAYSTQVGGRSSPDKTRNYSYSKETYEISSPELKKEARKIIFGEDKAGDGGLYRLGLSPDSGNTFYSYEKGDGSQPDKFEIEFNPERRRKEKEQIDREQRRRDREQAERDRQQVERDRKEKQNSPDSFSFRDKKCAECGQEIDFTKGIIRSKPDRQEE</sequence>
<proteinExistence type="predicted"/>
<feature type="compositionally biased region" description="Basic and acidic residues" evidence="1">
    <location>
        <begin position="92"/>
        <end position="156"/>
    </location>
</feature>
<evidence type="ECO:0000313" key="2">
    <source>
        <dbReference type="EMBL" id="CAG8693129.1"/>
    </source>
</evidence>
<evidence type="ECO:0000256" key="1">
    <source>
        <dbReference type="SAM" id="MobiDB-lite"/>
    </source>
</evidence>
<comment type="caution">
    <text evidence="2">The sequence shown here is derived from an EMBL/GenBank/DDBJ whole genome shotgun (WGS) entry which is preliminary data.</text>
</comment>
<reference evidence="2" key="1">
    <citation type="submission" date="2021-06" db="EMBL/GenBank/DDBJ databases">
        <authorList>
            <person name="Kallberg Y."/>
            <person name="Tangrot J."/>
            <person name="Rosling A."/>
        </authorList>
    </citation>
    <scope>NUCLEOTIDE SEQUENCE</scope>
    <source>
        <strain evidence="2">FL130A</strain>
    </source>
</reference>
<feature type="region of interest" description="Disordered" evidence="1">
    <location>
        <begin position="27"/>
        <end position="47"/>
    </location>
</feature>
<dbReference type="Proteomes" id="UP000789508">
    <property type="component" value="Unassembled WGS sequence"/>
</dbReference>
<keyword evidence="3" id="KW-1185">Reference proteome</keyword>
<dbReference type="AlphaFoldDB" id="A0A9N9EW19"/>
<protein>
    <submittedName>
        <fullName evidence="2">2570_t:CDS:1</fullName>
    </submittedName>
</protein>
<gene>
    <name evidence="2" type="ORF">ALEPTO_LOCUS11277</name>
</gene>
<dbReference type="OrthoDB" id="2479429at2759"/>
<accession>A0A9N9EW19</accession>
<name>A0A9N9EW19_9GLOM</name>
<organism evidence="2 3">
    <name type="scientific">Ambispora leptoticha</name>
    <dbReference type="NCBI Taxonomy" id="144679"/>
    <lineage>
        <taxon>Eukaryota</taxon>
        <taxon>Fungi</taxon>
        <taxon>Fungi incertae sedis</taxon>
        <taxon>Mucoromycota</taxon>
        <taxon>Glomeromycotina</taxon>
        <taxon>Glomeromycetes</taxon>
        <taxon>Archaeosporales</taxon>
        <taxon>Ambisporaceae</taxon>
        <taxon>Ambispora</taxon>
    </lineage>
</organism>